<proteinExistence type="predicted"/>
<dbReference type="NCBIfam" id="NF006767">
    <property type="entry name" value="PRK09289.1"/>
    <property type="match status" value="1"/>
</dbReference>
<evidence type="ECO:0000256" key="5">
    <source>
        <dbReference type="ARBA" id="ARBA00012827"/>
    </source>
</evidence>
<dbReference type="AlphaFoldDB" id="A0A1F7W6L2"/>
<dbReference type="InterPro" id="IPR001783">
    <property type="entry name" value="Lumazine-bd"/>
</dbReference>
<reference evidence="13 14" key="1">
    <citation type="journal article" date="2016" name="Nat. Commun.">
        <title>Thousands of microbial genomes shed light on interconnected biogeochemical processes in an aquifer system.</title>
        <authorList>
            <person name="Anantharaman K."/>
            <person name="Brown C.T."/>
            <person name="Hug L.A."/>
            <person name="Sharon I."/>
            <person name="Castelle C.J."/>
            <person name="Probst A.J."/>
            <person name="Thomas B.C."/>
            <person name="Singh A."/>
            <person name="Wilkins M.J."/>
            <person name="Karaoz U."/>
            <person name="Brodie E.L."/>
            <person name="Williams K.H."/>
            <person name="Hubbard S.S."/>
            <person name="Banfield J.F."/>
        </authorList>
    </citation>
    <scope>NUCLEOTIDE SEQUENCE [LARGE SCALE GENOMIC DNA]</scope>
</reference>
<dbReference type="EC" id="2.5.1.9" evidence="5 10"/>
<evidence type="ECO:0000256" key="1">
    <source>
        <dbReference type="ARBA" id="ARBA00000968"/>
    </source>
</evidence>
<dbReference type="NCBIfam" id="NF009566">
    <property type="entry name" value="PRK13020.1"/>
    <property type="match status" value="1"/>
</dbReference>
<dbReference type="Pfam" id="PF00677">
    <property type="entry name" value="Lum_binding"/>
    <property type="match status" value="2"/>
</dbReference>
<dbReference type="PROSITE" id="PS51177">
    <property type="entry name" value="LUMAZINE_BIND"/>
    <property type="match status" value="2"/>
</dbReference>
<evidence type="ECO:0000256" key="2">
    <source>
        <dbReference type="ARBA" id="ARBA00002803"/>
    </source>
</evidence>
<evidence type="ECO:0000256" key="4">
    <source>
        <dbReference type="ARBA" id="ARBA00011233"/>
    </source>
</evidence>
<dbReference type="SUPFAM" id="SSF63380">
    <property type="entry name" value="Riboflavin synthase domain-like"/>
    <property type="match status" value="2"/>
</dbReference>
<accession>A0A1F7W6L2</accession>
<evidence type="ECO:0000256" key="8">
    <source>
        <dbReference type="ARBA" id="ARBA00022679"/>
    </source>
</evidence>
<dbReference type="PIRSF" id="PIRSF000498">
    <property type="entry name" value="Riboflavin_syn_A"/>
    <property type="match status" value="1"/>
</dbReference>
<gene>
    <name evidence="13" type="ORF">A2304_01985</name>
</gene>
<dbReference type="CDD" id="cd00402">
    <property type="entry name" value="Riboflavin_synthase_like"/>
    <property type="match status" value="1"/>
</dbReference>
<dbReference type="EMBL" id="MGFE01000020">
    <property type="protein sequence ID" value="OGL98441.1"/>
    <property type="molecule type" value="Genomic_DNA"/>
</dbReference>
<evidence type="ECO:0000313" key="14">
    <source>
        <dbReference type="Proteomes" id="UP000176501"/>
    </source>
</evidence>
<evidence type="ECO:0000256" key="3">
    <source>
        <dbReference type="ARBA" id="ARBA00004887"/>
    </source>
</evidence>
<evidence type="ECO:0000256" key="6">
    <source>
        <dbReference type="ARBA" id="ARBA00013950"/>
    </source>
</evidence>
<keyword evidence="9" id="KW-0677">Repeat</keyword>
<keyword evidence="8" id="KW-0808">Transferase</keyword>
<dbReference type="PANTHER" id="PTHR21098">
    <property type="entry name" value="RIBOFLAVIN SYNTHASE ALPHA CHAIN"/>
    <property type="match status" value="1"/>
</dbReference>
<name>A0A1F7W6L2_9BACT</name>
<dbReference type="GO" id="GO:0009231">
    <property type="term" value="P:riboflavin biosynthetic process"/>
    <property type="evidence" value="ECO:0007669"/>
    <property type="project" value="UniProtKB-KW"/>
</dbReference>
<protein>
    <recommendedName>
        <fullName evidence="6 10">Riboflavin synthase</fullName>
        <ecNumber evidence="5 10">2.5.1.9</ecNumber>
    </recommendedName>
</protein>
<comment type="pathway">
    <text evidence="3">Cofactor biosynthesis; riboflavin biosynthesis; riboflavin from 2-hydroxy-3-oxobutyl phosphate and 5-amino-6-(D-ribitylamino)uracil: step 2/2.</text>
</comment>
<organism evidence="13 14">
    <name type="scientific">Candidatus Uhrbacteria bacterium RIFOXYB2_FULL_57_15</name>
    <dbReference type="NCBI Taxonomy" id="1802422"/>
    <lineage>
        <taxon>Bacteria</taxon>
        <taxon>Candidatus Uhriibacteriota</taxon>
    </lineage>
</organism>
<feature type="domain" description="Lumazine-binding" evidence="12">
    <location>
        <begin position="1"/>
        <end position="97"/>
    </location>
</feature>
<evidence type="ECO:0000259" key="12">
    <source>
        <dbReference type="PROSITE" id="PS51177"/>
    </source>
</evidence>
<comment type="function">
    <text evidence="2">Catalyzes the dismutation of two molecules of 6,7-dimethyl-8-ribityllumazine, resulting in the formation of riboflavin and 5-amino-6-(D-ribitylamino)uracil.</text>
</comment>
<dbReference type="InterPro" id="IPR026017">
    <property type="entry name" value="Lumazine-bd_dom"/>
</dbReference>
<feature type="domain" description="Lumazine-binding" evidence="12">
    <location>
        <begin position="98"/>
        <end position="196"/>
    </location>
</feature>
<feature type="repeat" description="Lumazine-binding" evidence="11">
    <location>
        <begin position="98"/>
        <end position="196"/>
    </location>
</feature>
<sequence length="206" mass="22187">MFTGIVKGLGTVVSVEDRTGLRTFMVEFPSEYAAGLQIGASVAIDGTCLTATIVDGNRATFDAMQETLDKTTIGRIHEGSRVNVERSYCVGDEVGGHIVSGHVTGMGEILSVDTSENNCAITFRVPTEWMKYILKKGFVALDGCSLTVVDAHSNAGTFTVWLIPETLTMTTFGLKKPGDKVNVEIDSKTQAIVDTVETYLREHSVS</sequence>
<comment type="catalytic activity">
    <reaction evidence="1">
        <text>2 6,7-dimethyl-8-(1-D-ribityl)lumazine + H(+) = 5-amino-6-(D-ribitylamino)uracil + riboflavin</text>
        <dbReference type="Rhea" id="RHEA:20772"/>
        <dbReference type="ChEBI" id="CHEBI:15378"/>
        <dbReference type="ChEBI" id="CHEBI:15934"/>
        <dbReference type="ChEBI" id="CHEBI:57986"/>
        <dbReference type="ChEBI" id="CHEBI:58201"/>
        <dbReference type="EC" id="2.5.1.9"/>
    </reaction>
</comment>
<comment type="subunit">
    <text evidence="4">Homotrimer.</text>
</comment>
<feature type="repeat" description="Lumazine-binding" evidence="11">
    <location>
        <begin position="1"/>
        <end position="97"/>
    </location>
</feature>
<dbReference type="PANTHER" id="PTHR21098:SF0">
    <property type="entry name" value="RIBOFLAVIN SYNTHASE"/>
    <property type="match status" value="1"/>
</dbReference>
<dbReference type="InterPro" id="IPR017938">
    <property type="entry name" value="Riboflavin_synthase-like_b-brl"/>
</dbReference>
<evidence type="ECO:0000256" key="9">
    <source>
        <dbReference type="ARBA" id="ARBA00022737"/>
    </source>
</evidence>
<dbReference type="NCBIfam" id="TIGR00187">
    <property type="entry name" value="ribE"/>
    <property type="match status" value="1"/>
</dbReference>
<dbReference type="Gene3D" id="2.40.30.20">
    <property type="match status" value="2"/>
</dbReference>
<dbReference type="FunFam" id="2.40.30.20:FF:000003">
    <property type="entry name" value="Riboflavin synthase, alpha subunit"/>
    <property type="match status" value="1"/>
</dbReference>
<dbReference type="InterPro" id="IPR023366">
    <property type="entry name" value="ATP_synth_asu-like_sf"/>
</dbReference>
<evidence type="ECO:0000256" key="7">
    <source>
        <dbReference type="ARBA" id="ARBA00022619"/>
    </source>
</evidence>
<evidence type="ECO:0000256" key="11">
    <source>
        <dbReference type="PROSITE-ProRule" id="PRU00524"/>
    </source>
</evidence>
<evidence type="ECO:0000256" key="10">
    <source>
        <dbReference type="NCBIfam" id="TIGR00187"/>
    </source>
</evidence>
<comment type="caution">
    <text evidence="13">The sequence shown here is derived from an EMBL/GenBank/DDBJ whole genome shotgun (WGS) entry which is preliminary data.</text>
</comment>
<dbReference type="FunFam" id="2.40.30.20:FF:000004">
    <property type="entry name" value="Riboflavin synthase, alpha subunit"/>
    <property type="match status" value="1"/>
</dbReference>
<keyword evidence="7" id="KW-0686">Riboflavin biosynthesis</keyword>
<evidence type="ECO:0000313" key="13">
    <source>
        <dbReference type="EMBL" id="OGL98441.1"/>
    </source>
</evidence>
<dbReference type="Proteomes" id="UP000176501">
    <property type="component" value="Unassembled WGS sequence"/>
</dbReference>
<dbReference type="GO" id="GO:0004746">
    <property type="term" value="F:riboflavin synthase activity"/>
    <property type="evidence" value="ECO:0007669"/>
    <property type="project" value="UniProtKB-UniRule"/>
</dbReference>